<proteinExistence type="predicted"/>
<evidence type="ECO:0000313" key="4">
    <source>
        <dbReference type="Proteomes" id="UP001205311"/>
    </source>
</evidence>
<protein>
    <recommendedName>
        <fullName evidence="2">ER-bound oxygenase mpaB/mpaB'/Rubber oxygenase catalytic domain-containing protein</fullName>
    </recommendedName>
</protein>
<sequence length="293" mass="33153">MSRARTLPPSRRLPGGHVRTDRYRNLHHLTRLDPERDHHAIYRTTMLVEFPWLAHLGLNLAFYRTYGIPRIARVLASTGQITHHTRDRAQATGAVMFTLIEHGFDHPSGRAALRRLNLAHRGLRATHDDYLYVLGATLFVPLRWIARYGWRPLTDVETRAAHHFHVRLGRLMGLKGIPDSVEAFQRWFDDYETAHVAFTPEAQELMRASQRLLEDRVPRALRPVMRRVGPALLDPPLRQAVGVGSVARATELAVHAALRATALLQRTRPPRTRSVYAGGHGLPPVAPTSTPDD</sequence>
<dbReference type="InterPro" id="IPR046366">
    <property type="entry name" value="MPAB"/>
</dbReference>
<evidence type="ECO:0000256" key="1">
    <source>
        <dbReference type="SAM" id="MobiDB-lite"/>
    </source>
</evidence>
<dbReference type="PANTHER" id="PTHR36124">
    <property type="match status" value="1"/>
</dbReference>
<dbReference type="EMBL" id="JAMTCP010000003">
    <property type="protein sequence ID" value="MCP2257090.1"/>
    <property type="molecule type" value="Genomic_DNA"/>
</dbReference>
<feature type="domain" description="ER-bound oxygenase mpaB/mpaB'/Rubber oxygenase catalytic" evidence="2">
    <location>
        <begin position="69"/>
        <end position="260"/>
    </location>
</feature>
<feature type="region of interest" description="Disordered" evidence="1">
    <location>
        <begin position="269"/>
        <end position="293"/>
    </location>
</feature>
<comment type="caution">
    <text evidence="3">The sequence shown here is derived from an EMBL/GenBank/DDBJ whole genome shotgun (WGS) entry which is preliminary data.</text>
</comment>
<dbReference type="RefSeq" id="WP_253668063.1">
    <property type="nucleotide sequence ID" value="NZ_JAMTCP010000003.1"/>
</dbReference>
<evidence type="ECO:0000313" key="3">
    <source>
        <dbReference type="EMBL" id="MCP2257090.1"/>
    </source>
</evidence>
<dbReference type="Proteomes" id="UP001205311">
    <property type="component" value="Unassembled WGS sequence"/>
</dbReference>
<reference evidence="3 4" key="1">
    <citation type="submission" date="2022-06" db="EMBL/GenBank/DDBJ databases">
        <title>Genomic Encyclopedia of Archaeal and Bacterial Type Strains, Phase II (KMG-II): from individual species to whole genera.</title>
        <authorList>
            <person name="Goeker M."/>
        </authorList>
    </citation>
    <scope>NUCLEOTIDE SEQUENCE [LARGE SCALE GENOMIC DNA]</scope>
    <source>
        <strain evidence="3 4">DSM 40477</strain>
    </source>
</reference>
<dbReference type="PANTHER" id="PTHR36124:SF1">
    <property type="entry name" value="ER-BOUND OXYGENASE MPAB_MPAB'_RUBBER OXYGENASE CATALYTIC DOMAIN-CONTAINING PROTEIN"/>
    <property type="match status" value="1"/>
</dbReference>
<dbReference type="Pfam" id="PF09995">
    <property type="entry name" value="MPAB_Lcp_cat"/>
    <property type="match status" value="1"/>
</dbReference>
<name>A0ABT1HNM5_STRSD</name>
<dbReference type="InterPro" id="IPR018713">
    <property type="entry name" value="MPAB/Lcp_cat_dom"/>
</dbReference>
<keyword evidence="4" id="KW-1185">Reference proteome</keyword>
<evidence type="ECO:0000259" key="2">
    <source>
        <dbReference type="Pfam" id="PF09995"/>
    </source>
</evidence>
<accession>A0ABT1HNM5</accession>
<gene>
    <name evidence="3" type="ORF">LX15_000775</name>
</gene>
<organism evidence="3 4">
    <name type="scientific">Streptoalloteichus tenebrarius (strain ATCC 17920 / DSM 40477 / JCM 4838 / CBS 697.72 / NBRC 16177 / NCIMB 11028 / NRRL B-12390 / A12253. 1 / ISP 5477)</name>
    <name type="common">Streptomyces tenebrarius</name>
    <dbReference type="NCBI Taxonomy" id="1933"/>
    <lineage>
        <taxon>Bacteria</taxon>
        <taxon>Bacillati</taxon>
        <taxon>Actinomycetota</taxon>
        <taxon>Actinomycetes</taxon>
        <taxon>Pseudonocardiales</taxon>
        <taxon>Pseudonocardiaceae</taxon>
        <taxon>Streptoalloteichus</taxon>
    </lineage>
</organism>